<dbReference type="PANTHER" id="PTHR12385:SF88">
    <property type="entry name" value="CHOLINE TRANSPORTER-LIKE PROTEIN CTL1"/>
    <property type="match status" value="1"/>
</dbReference>
<keyword evidence="3 7" id="KW-0812">Transmembrane</keyword>
<dbReference type="GO" id="GO:0005886">
    <property type="term" value="C:plasma membrane"/>
    <property type="evidence" value="ECO:0007669"/>
    <property type="project" value="TreeGrafter"/>
</dbReference>
<organism evidence="8 9">
    <name type="scientific">Fistulina hepatica ATCC 64428</name>
    <dbReference type="NCBI Taxonomy" id="1128425"/>
    <lineage>
        <taxon>Eukaryota</taxon>
        <taxon>Fungi</taxon>
        <taxon>Dikarya</taxon>
        <taxon>Basidiomycota</taxon>
        <taxon>Agaricomycotina</taxon>
        <taxon>Agaricomycetes</taxon>
        <taxon>Agaricomycetidae</taxon>
        <taxon>Agaricales</taxon>
        <taxon>Fistulinaceae</taxon>
        <taxon>Fistulina</taxon>
    </lineage>
</organism>
<evidence type="ECO:0000256" key="3">
    <source>
        <dbReference type="ARBA" id="ARBA00022692"/>
    </source>
</evidence>
<dbReference type="GO" id="GO:0022857">
    <property type="term" value="F:transmembrane transporter activity"/>
    <property type="evidence" value="ECO:0007669"/>
    <property type="project" value="InterPro"/>
</dbReference>
<evidence type="ECO:0000256" key="1">
    <source>
        <dbReference type="ARBA" id="ARBA00004141"/>
    </source>
</evidence>
<dbReference type="AlphaFoldDB" id="A0A0D7A7H0"/>
<feature type="transmembrane region" description="Helical" evidence="7">
    <location>
        <begin position="469"/>
        <end position="493"/>
    </location>
</feature>
<protein>
    <submittedName>
        <fullName evidence="8">Uncharacterized protein</fullName>
    </submittedName>
</protein>
<feature type="compositionally biased region" description="Pro residues" evidence="6">
    <location>
        <begin position="735"/>
        <end position="746"/>
    </location>
</feature>
<feature type="transmembrane region" description="Helical" evidence="7">
    <location>
        <begin position="223"/>
        <end position="246"/>
    </location>
</feature>
<feature type="transmembrane region" description="Helical" evidence="7">
    <location>
        <begin position="299"/>
        <end position="321"/>
    </location>
</feature>
<keyword evidence="4 7" id="KW-1133">Transmembrane helix</keyword>
<dbReference type="PANTHER" id="PTHR12385">
    <property type="entry name" value="CHOLINE TRANSPORTER-LIKE (SLC FAMILY 44)"/>
    <property type="match status" value="1"/>
</dbReference>
<evidence type="ECO:0000256" key="7">
    <source>
        <dbReference type="SAM" id="Phobius"/>
    </source>
</evidence>
<sequence>MAASFAAYASQFINRQQQQQASGSVSASQQPIFFSFTTDDGSRAARSTSSLDDTDDPHLRLKDADEEDDDPYLRLDDMTGRGSELGESSHGGWLAHQYRSPPQRFRGPQSPQEQTDIDGDDDSDEDERARRPSLSLSVKPAPPSLSIAHSLTESLLDGARPTDVFSLPDPRLARRHRYRDSAWIAAHLTCVLVCIVASIVLLFTVHPPTSSRTDSEGHNVIPYITLLHTIPLLIILTLVSALFSYTHIFLLRLFIRPIMLITEILIPATLFGSAVWAFVGSFMWEDDIEPTWGESVGLRLLSVPLLLLSLWTGRRFIYYYYDHYREQKRGQHFHLLPPASMRTVDTLTLSTNLLMDNPLLLALSPVVLLATLLISIPFVTLIFRLLLVGSFTADGSSWKYSISPGARYALVGAIGTWLWTWAVARGILRVTCAGVIGAWYFDALSDPPPHTNILHGALYRGTHTSLGSVCLAGFLLSLLRLLALIVGVLVWLARALTTSTFLAPLVSHPIAGPVMSRTLVPLLSWLIGRLQSVGDGISQYALVYAGMTGQDFWNAARRSGVLTQMNALSYLTHTPARPLSRLALSTYVFAFPIALSTYLFVAHTLESPHEALGAAVLAGGVTLLVSDVCGGLISDVADTLYLCYAIDRDVGERRKDEVWSLFEPFASYTGDDDIDDERTGLVNDLEAGPSHPGIPQPAPSSARPRSPLHETSLSPSLPSTPSTRSPPVAGSPSTRPRPPPQSPPRHTPSSVPLRSPTSGRNQAPPPPLRRPIDDIDDINPFQTEEDVIASESASASKSATSMPKGGVPSPTSAGAVSPPAARSMLASLHHSASAPMARSAASTDADGSQYFPGSGLFT</sequence>
<keyword evidence="5 7" id="KW-0472">Membrane</keyword>
<evidence type="ECO:0000256" key="2">
    <source>
        <dbReference type="ARBA" id="ARBA00007168"/>
    </source>
</evidence>
<proteinExistence type="inferred from homology"/>
<feature type="transmembrane region" description="Helical" evidence="7">
    <location>
        <begin position="258"/>
        <end position="279"/>
    </location>
</feature>
<feature type="region of interest" description="Disordered" evidence="6">
    <location>
        <begin position="35"/>
        <end position="142"/>
    </location>
</feature>
<reference evidence="8 9" key="1">
    <citation type="journal article" date="2015" name="Fungal Genet. Biol.">
        <title>Evolution of novel wood decay mechanisms in Agaricales revealed by the genome sequences of Fistulina hepatica and Cylindrobasidium torrendii.</title>
        <authorList>
            <person name="Floudas D."/>
            <person name="Held B.W."/>
            <person name="Riley R."/>
            <person name="Nagy L.G."/>
            <person name="Koehler G."/>
            <person name="Ransdell A.S."/>
            <person name="Younus H."/>
            <person name="Chow J."/>
            <person name="Chiniquy J."/>
            <person name="Lipzen A."/>
            <person name="Tritt A."/>
            <person name="Sun H."/>
            <person name="Haridas S."/>
            <person name="LaButti K."/>
            <person name="Ohm R.A."/>
            <person name="Kues U."/>
            <person name="Blanchette R.A."/>
            <person name="Grigoriev I.V."/>
            <person name="Minto R.E."/>
            <person name="Hibbett D.S."/>
        </authorList>
    </citation>
    <scope>NUCLEOTIDE SEQUENCE [LARGE SCALE GENOMIC DNA]</scope>
    <source>
        <strain evidence="8 9">ATCC 64428</strain>
    </source>
</reference>
<dbReference type="OrthoDB" id="420519at2759"/>
<feature type="transmembrane region" description="Helical" evidence="7">
    <location>
        <begin position="181"/>
        <end position="203"/>
    </location>
</feature>
<keyword evidence="9" id="KW-1185">Reference proteome</keyword>
<dbReference type="Pfam" id="PF04515">
    <property type="entry name" value="Choline_transpo"/>
    <property type="match status" value="1"/>
</dbReference>
<dbReference type="EMBL" id="KN882035">
    <property type="protein sequence ID" value="KIY46304.1"/>
    <property type="molecule type" value="Genomic_DNA"/>
</dbReference>
<dbReference type="InterPro" id="IPR007603">
    <property type="entry name" value="Choline_transptr-like"/>
</dbReference>
<name>A0A0D7A7H0_9AGAR</name>
<dbReference type="Proteomes" id="UP000054144">
    <property type="component" value="Unassembled WGS sequence"/>
</dbReference>
<feature type="transmembrane region" description="Helical" evidence="7">
    <location>
        <begin position="582"/>
        <end position="601"/>
    </location>
</feature>
<gene>
    <name evidence="8" type="ORF">FISHEDRAFT_75739</name>
</gene>
<feature type="compositionally biased region" description="Acidic residues" evidence="6">
    <location>
        <begin position="115"/>
        <end position="126"/>
    </location>
</feature>
<evidence type="ECO:0000256" key="4">
    <source>
        <dbReference type="ARBA" id="ARBA00022989"/>
    </source>
</evidence>
<comment type="subcellular location">
    <subcellularLocation>
        <location evidence="1">Membrane</location>
        <topology evidence="1">Multi-pass membrane protein</topology>
    </subcellularLocation>
</comment>
<accession>A0A0D7A7H0</accession>
<evidence type="ECO:0000313" key="8">
    <source>
        <dbReference type="EMBL" id="KIY46304.1"/>
    </source>
</evidence>
<feature type="transmembrane region" description="Helical" evidence="7">
    <location>
        <begin position="406"/>
        <end position="424"/>
    </location>
</feature>
<feature type="transmembrane region" description="Helical" evidence="7">
    <location>
        <begin position="613"/>
        <end position="633"/>
    </location>
</feature>
<evidence type="ECO:0000256" key="6">
    <source>
        <dbReference type="SAM" id="MobiDB-lite"/>
    </source>
</evidence>
<comment type="similarity">
    <text evidence="2">Belongs to the CTL (choline transporter-like) family.</text>
</comment>
<feature type="compositionally biased region" description="Low complexity" evidence="6">
    <location>
        <begin position="699"/>
        <end position="734"/>
    </location>
</feature>
<feature type="transmembrane region" description="Helical" evidence="7">
    <location>
        <begin position="359"/>
        <end position="386"/>
    </location>
</feature>
<feature type="compositionally biased region" description="Low complexity" evidence="6">
    <location>
        <begin position="789"/>
        <end position="801"/>
    </location>
</feature>
<feature type="region of interest" description="Disordered" evidence="6">
    <location>
        <begin position="670"/>
        <end position="858"/>
    </location>
</feature>
<feature type="compositionally biased region" description="Low complexity" evidence="6">
    <location>
        <begin position="820"/>
        <end position="842"/>
    </location>
</feature>
<feature type="compositionally biased region" description="Polar residues" evidence="6">
    <location>
        <begin position="35"/>
        <end position="51"/>
    </location>
</feature>
<evidence type="ECO:0000313" key="9">
    <source>
        <dbReference type="Proteomes" id="UP000054144"/>
    </source>
</evidence>
<evidence type="ECO:0000256" key="5">
    <source>
        <dbReference type="ARBA" id="ARBA00023136"/>
    </source>
</evidence>